<evidence type="ECO:0000313" key="2">
    <source>
        <dbReference type="EMBL" id="MFF5900135.1"/>
    </source>
</evidence>
<feature type="chain" id="PRO_5045105183" description="Ig-like domain-containing protein" evidence="1">
    <location>
        <begin position="27"/>
        <end position="182"/>
    </location>
</feature>
<reference evidence="2 3" key="1">
    <citation type="submission" date="2024-10" db="EMBL/GenBank/DDBJ databases">
        <title>The Natural Products Discovery Center: Release of the First 8490 Sequenced Strains for Exploring Actinobacteria Biosynthetic Diversity.</title>
        <authorList>
            <person name="Kalkreuter E."/>
            <person name="Kautsar S.A."/>
            <person name="Yang D."/>
            <person name="Bader C.D."/>
            <person name="Teijaro C.N."/>
            <person name="Fluegel L."/>
            <person name="Davis C.M."/>
            <person name="Simpson J.R."/>
            <person name="Lauterbach L."/>
            <person name="Steele A.D."/>
            <person name="Gui C."/>
            <person name="Meng S."/>
            <person name="Li G."/>
            <person name="Viehrig K."/>
            <person name="Ye F."/>
            <person name="Su P."/>
            <person name="Kiefer A.F."/>
            <person name="Nichols A."/>
            <person name="Cepeda A.J."/>
            <person name="Yan W."/>
            <person name="Fan B."/>
            <person name="Jiang Y."/>
            <person name="Adhikari A."/>
            <person name="Zheng C.-J."/>
            <person name="Schuster L."/>
            <person name="Cowan T.M."/>
            <person name="Smanski M.J."/>
            <person name="Chevrette M.G."/>
            <person name="De Carvalho L.P.S."/>
            <person name="Shen B."/>
        </authorList>
    </citation>
    <scope>NUCLEOTIDE SEQUENCE [LARGE SCALE GENOMIC DNA]</scope>
    <source>
        <strain evidence="2 3">NPDC012540</strain>
    </source>
</reference>
<proteinExistence type="predicted"/>
<keyword evidence="1" id="KW-0732">Signal</keyword>
<sequence>MKPRFALLLAFLVATVTLIGAPTVSAGPLDNVTCLSGTQSVQYSPGVTATPVEQRIDVTTDYQNCVSLSHPSLHHGHFAISTREVQSCLTLARTEEIDFTITWYGDDGAVVGHSGVSVTRIVSDVAAGVLVEYVGTVTSGLAGGAPFVEQITYPSLNLTACLSDGVQNRNSLTNVTKIGLLV</sequence>
<organism evidence="2 3">
    <name type="scientific">Streptomyces argenteolus</name>
    <dbReference type="NCBI Taxonomy" id="67274"/>
    <lineage>
        <taxon>Bacteria</taxon>
        <taxon>Bacillati</taxon>
        <taxon>Actinomycetota</taxon>
        <taxon>Actinomycetes</taxon>
        <taxon>Kitasatosporales</taxon>
        <taxon>Streptomycetaceae</taxon>
        <taxon>Streptomyces</taxon>
    </lineage>
</organism>
<protein>
    <recommendedName>
        <fullName evidence="4">Ig-like domain-containing protein</fullName>
    </recommendedName>
</protein>
<dbReference type="Proteomes" id="UP001602322">
    <property type="component" value="Unassembled WGS sequence"/>
</dbReference>
<keyword evidence="3" id="KW-1185">Reference proteome</keyword>
<evidence type="ECO:0000313" key="3">
    <source>
        <dbReference type="Proteomes" id="UP001602322"/>
    </source>
</evidence>
<evidence type="ECO:0000256" key="1">
    <source>
        <dbReference type="SAM" id="SignalP"/>
    </source>
</evidence>
<comment type="caution">
    <text evidence="2">The sequence shown here is derived from an EMBL/GenBank/DDBJ whole genome shotgun (WGS) entry which is preliminary data.</text>
</comment>
<evidence type="ECO:0008006" key="4">
    <source>
        <dbReference type="Google" id="ProtNLM"/>
    </source>
</evidence>
<feature type="signal peptide" evidence="1">
    <location>
        <begin position="1"/>
        <end position="26"/>
    </location>
</feature>
<dbReference type="RefSeq" id="WP_387907862.1">
    <property type="nucleotide sequence ID" value="NZ_JBIBEG010000011.1"/>
</dbReference>
<gene>
    <name evidence="2" type="ORF">ACFY8O_29985</name>
</gene>
<name>A0ABW6XEG1_9ACTN</name>
<dbReference type="EMBL" id="JBIBEG010000011">
    <property type="protein sequence ID" value="MFF5900135.1"/>
    <property type="molecule type" value="Genomic_DNA"/>
</dbReference>
<accession>A0ABW6XEG1</accession>